<comment type="caution">
    <text evidence="1">The sequence shown here is derived from an EMBL/GenBank/DDBJ whole genome shotgun (WGS) entry which is preliminary data.</text>
</comment>
<dbReference type="STRING" id="1469144.LI90_1411"/>
<dbReference type="AlphaFoldDB" id="A0A132MPL5"/>
<accession>A0A132MPL5</accession>
<keyword evidence="2" id="KW-1185">Reference proteome</keyword>
<dbReference type="PATRIC" id="fig|1469144.10.peg.1550"/>
<name>A0A132MPL5_9ACTN</name>
<organism evidence="1 2">
    <name type="scientific">Carbonactinospora thermoautotrophica</name>
    <dbReference type="NCBI Taxonomy" id="1469144"/>
    <lineage>
        <taxon>Bacteria</taxon>
        <taxon>Bacillati</taxon>
        <taxon>Actinomycetota</taxon>
        <taxon>Actinomycetes</taxon>
        <taxon>Kitasatosporales</taxon>
        <taxon>Carbonactinosporaceae</taxon>
        <taxon>Carbonactinospora</taxon>
    </lineage>
</organism>
<dbReference type="EMBL" id="LAXD01000001">
    <property type="protein sequence ID" value="KWW99772.1"/>
    <property type="molecule type" value="Genomic_DNA"/>
</dbReference>
<protein>
    <submittedName>
        <fullName evidence="1">Uncharacterized protein</fullName>
    </submittedName>
</protein>
<dbReference type="RefSeq" id="WP_269800577.1">
    <property type="nucleotide sequence ID" value="NZ_CP171739.1"/>
</dbReference>
<evidence type="ECO:0000313" key="2">
    <source>
        <dbReference type="Proteomes" id="UP000070188"/>
    </source>
</evidence>
<evidence type="ECO:0000313" key="1">
    <source>
        <dbReference type="EMBL" id="KWW99772.1"/>
    </source>
</evidence>
<gene>
    <name evidence="1" type="ORF">LI90_1411</name>
</gene>
<dbReference type="Proteomes" id="UP000070188">
    <property type="component" value="Unassembled WGS sequence"/>
</dbReference>
<proteinExistence type="predicted"/>
<sequence length="40" mass="4488">MEEIITYLEMTGPDQLRPARPVPAVVLEVLERGSPLIRPT</sequence>
<reference evidence="2" key="1">
    <citation type="submission" date="2015-04" db="EMBL/GenBank/DDBJ databases">
        <title>Physiological reanalysis, assessment of diazotrophy, and genome sequences of multiple isolates of Streptomyces thermoautotrophicus.</title>
        <authorList>
            <person name="MacKellar D.C."/>
            <person name="Lieber L."/>
            <person name="Norman J."/>
            <person name="Bolger A."/>
            <person name="Tobin C."/>
            <person name="Murray J.W."/>
            <person name="Chang R."/>
            <person name="Ford T."/>
            <person name="Nguyen P.Q."/>
            <person name="Woodward J."/>
            <person name="Permingeat H."/>
            <person name="Joshi N.S."/>
            <person name="Silver P.A."/>
            <person name="Usadel B."/>
            <person name="Rutherford A.W."/>
            <person name="Friesen M."/>
            <person name="Prell J."/>
        </authorList>
    </citation>
    <scope>NUCLEOTIDE SEQUENCE [LARGE SCALE GENOMIC DNA]</scope>
    <source>
        <strain evidence="2">H1</strain>
    </source>
</reference>